<protein>
    <submittedName>
        <fullName evidence="1">Uncharacterized protein</fullName>
    </submittedName>
</protein>
<reference evidence="2" key="1">
    <citation type="journal article" date="2024" name="Proc. Natl. Acad. Sci. U.S.A.">
        <title>Extraordinary preservation of gene collinearity over three hundred million years revealed in homosporous lycophytes.</title>
        <authorList>
            <person name="Li C."/>
            <person name="Wickell D."/>
            <person name="Kuo L.Y."/>
            <person name="Chen X."/>
            <person name="Nie B."/>
            <person name="Liao X."/>
            <person name="Peng D."/>
            <person name="Ji J."/>
            <person name="Jenkins J."/>
            <person name="Williams M."/>
            <person name="Shu S."/>
            <person name="Plott C."/>
            <person name="Barry K."/>
            <person name="Rajasekar S."/>
            <person name="Grimwood J."/>
            <person name="Han X."/>
            <person name="Sun S."/>
            <person name="Hou Z."/>
            <person name="He W."/>
            <person name="Dai G."/>
            <person name="Sun C."/>
            <person name="Schmutz J."/>
            <person name="Leebens-Mack J.H."/>
            <person name="Li F.W."/>
            <person name="Wang L."/>
        </authorList>
    </citation>
    <scope>NUCLEOTIDE SEQUENCE [LARGE SCALE GENOMIC DNA]</scope>
    <source>
        <strain evidence="2">cv. PW_Plant_1</strain>
    </source>
</reference>
<organism evidence="1 2">
    <name type="scientific">Diphasiastrum complanatum</name>
    <name type="common">Issler's clubmoss</name>
    <name type="synonym">Lycopodium complanatum</name>
    <dbReference type="NCBI Taxonomy" id="34168"/>
    <lineage>
        <taxon>Eukaryota</taxon>
        <taxon>Viridiplantae</taxon>
        <taxon>Streptophyta</taxon>
        <taxon>Embryophyta</taxon>
        <taxon>Tracheophyta</taxon>
        <taxon>Lycopodiopsida</taxon>
        <taxon>Lycopodiales</taxon>
        <taxon>Lycopodiaceae</taxon>
        <taxon>Lycopodioideae</taxon>
        <taxon>Diphasiastrum</taxon>
    </lineage>
</organism>
<sequence length="450" mass="49007">MMGCMGSSKPGSFWLGDSYQGNMPAAKNWPYQASPVAFSNVLKALQTAFLALKASEATVGAWQSYERLSAANLHAAKTLPSKLGHGLPPPTRREATFEAAGRRFEVAPPDFETLVQGIEIADVLVKTVKIASFVLQWLQSPAGSLVGLGSENGVVLGYKTAKMAVKGVKVSKGLLRIVNVRRQTQANPFDAILKNLGFVRWFKVRYTDFCRIISGFKASFKALKAVDLSTSLAKEVFIDRQASLVNWGLLVKSYKASKVMLATIDALGTFKGGILSAVSKGLISIKGTVQGVTVMAKAAVVSKEIYILLIKGLGILRGALQAFRVISEQRGGAKEIVMNPDCGSKLFFLVDMRKRGRTFPKCTLRLTSRIVECLIARHAITMKLEKQVFPMFSYSQSAHLSALLSGFKMSSDFQIFCEAYLSNYPNILKSSPSFFLCSPLLSLSSPIVEM</sequence>
<evidence type="ECO:0000313" key="2">
    <source>
        <dbReference type="Proteomes" id="UP001162992"/>
    </source>
</evidence>
<comment type="caution">
    <text evidence="1">The sequence shown here is derived from an EMBL/GenBank/DDBJ whole genome shotgun (WGS) entry which is preliminary data.</text>
</comment>
<accession>A0ACC2CCD3</accession>
<proteinExistence type="predicted"/>
<name>A0ACC2CCD3_DIPCM</name>
<keyword evidence="2" id="KW-1185">Reference proteome</keyword>
<dbReference type="Proteomes" id="UP001162992">
    <property type="component" value="Chromosome 11"/>
</dbReference>
<dbReference type="EMBL" id="CM055102">
    <property type="protein sequence ID" value="KAJ7539696.1"/>
    <property type="molecule type" value="Genomic_DNA"/>
</dbReference>
<gene>
    <name evidence="1" type="ORF">O6H91_11G105700</name>
</gene>
<evidence type="ECO:0000313" key="1">
    <source>
        <dbReference type="EMBL" id="KAJ7539696.1"/>
    </source>
</evidence>